<proteinExistence type="predicted"/>
<keyword evidence="2" id="KW-1185">Reference proteome</keyword>
<dbReference type="Proteomes" id="UP001189429">
    <property type="component" value="Unassembled WGS sequence"/>
</dbReference>
<organism evidence="1 2">
    <name type="scientific">Prorocentrum cordatum</name>
    <dbReference type="NCBI Taxonomy" id="2364126"/>
    <lineage>
        <taxon>Eukaryota</taxon>
        <taxon>Sar</taxon>
        <taxon>Alveolata</taxon>
        <taxon>Dinophyceae</taxon>
        <taxon>Prorocentrales</taxon>
        <taxon>Prorocentraceae</taxon>
        <taxon>Prorocentrum</taxon>
    </lineage>
</organism>
<feature type="non-terminal residue" evidence="1">
    <location>
        <position position="53"/>
    </location>
</feature>
<sequence length="53" mass="5716">ARRVRGRPRSMAAFGPRLLGRAAARPLGCAGALVGWQGGLGRPREDDDRPPHR</sequence>
<protein>
    <submittedName>
        <fullName evidence="1">Uncharacterized protein</fullName>
    </submittedName>
</protein>
<gene>
    <name evidence="1" type="ORF">PCOR1329_LOCUS77610</name>
</gene>
<evidence type="ECO:0000313" key="1">
    <source>
        <dbReference type="EMBL" id="CAK0900289.1"/>
    </source>
</evidence>
<accession>A0ABN9XKD3</accession>
<name>A0ABN9XKD3_9DINO</name>
<evidence type="ECO:0000313" key="2">
    <source>
        <dbReference type="Proteomes" id="UP001189429"/>
    </source>
</evidence>
<feature type="non-terminal residue" evidence="1">
    <location>
        <position position="1"/>
    </location>
</feature>
<dbReference type="EMBL" id="CAUYUJ010020752">
    <property type="protein sequence ID" value="CAK0900289.1"/>
    <property type="molecule type" value="Genomic_DNA"/>
</dbReference>
<comment type="caution">
    <text evidence="1">The sequence shown here is derived from an EMBL/GenBank/DDBJ whole genome shotgun (WGS) entry which is preliminary data.</text>
</comment>
<reference evidence="1" key="1">
    <citation type="submission" date="2023-10" db="EMBL/GenBank/DDBJ databases">
        <authorList>
            <person name="Chen Y."/>
            <person name="Shah S."/>
            <person name="Dougan E. K."/>
            <person name="Thang M."/>
            <person name="Chan C."/>
        </authorList>
    </citation>
    <scope>NUCLEOTIDE SEQUENCE [LARGE SCALE GENOMIC DNA]</scope>
</reference>